<accession>A0ABV7FF47</accession>
<feature type="domain" description="SpoVT-AbrB" evidence="1">
    <location>
        <begin position="4"/>
        <end position="47"/>
    </location>
</feature>
<dbReference type="Proteomes" id="UP001595555">
    <property type="component" value="Unassembled WGS sequence"/>
</dbReference>
<evidence type="ECO:0000313" key="3">
    <source>
        <dbReference type="Proteomes" id="UP001595555"/>
    </source>
</evidence>
<dbReference type="InterPro" id="IPR037914">
    <property type="entry name" value="SpoVT-AbrB_sf"/>
</dbReference>
<dbReference type="SMART" id="SM00966">
    <property type="entry name" value="SpoVT_AbrB"/>
    <property type="match status" value="1"/>
</dbReference>
<proteinExistence type="predicted"/>
<reference evidence="3" key="1">
    <citation type="journal article" date="2019" name="Int. J. Syst. Evol. Microbiol.">
        <title>The Global Catalogue of Microorganisms (GCM) 10K type strain sequencing project: providing services to taxonomists for standard genome sequencing and annotation.</title>
        <authorList>
            <consortium name="The Broad Institute Genomics Platform"/>
            <consortium name="The Broad Institute Genome Sequencing Center for Infectious Disease"/>
            <person name="Wu L."/>
            <person name="Ma J."/>
        </authorList>
    </citation>
    <scope>NUCLEOTIDE SEQUENCE [LARGE SCALE GENOMIC DNA]</scope>
    <source>
        <strain evidence="3">KCTC 52237</strain>
    </source>
</reference>
<evidence type="ECO:0000313" key="2">
    <source>
        <dbReference type="EMBL" id="MFC3114859.1"/>
    </source>
</evidence>
<name>A0ABV7FF47_9GAMM</name>
<gene>
    <name evidence="2" type="ORF">ACFODX_04755</name>
</gene>
<keyword evidence="2" id="KW-0238">DNA-binding</keyword>
<comment type="caution">
    <text evidence="2">The sequence shown here is derived from an EMBL/GenBank/DDBJ whole genome shotgun (WGS) entry which is preliminary data.</text>
</comment>
<organism evidence="2 3">
    <name type="scientific">Cellvibrio fontiphilus</name>
    <dbReference type="NCBI Taxonomy" id="1815559"/>
    <lineage>
        <taxon>Bacteria</taxon>
        <taxon>Pseudomonadati</taxon>
        <taxon>Pseudomonadota</taxon>
        <taxon>Gammaproteobacteria</taxon>
        <taxon>Cellvibrionales</taxon>
        <taxon>Cellvibrionaceae</taxon>
        <taxon>Cellvibrio</taxon>
    </lineage>
</organism>
<dbReference type="Gene3D" id="2.10.260.10">
    <property type="match status" value="1"/>
</dbReference>
<evidence type="ECO:0000259" key="1">
    <source>
        <dbReference type="SMART" id="SM00966"/>
    </source>
</evidence>
<dbReference type="RefSeq" id="WP_378116583.1">
    <property type="nucleotide sequence ID" value="NZ_JBHRTF010000002.1"/>
</dbReference>
<dbReference type="SUPFAM" id="SSF89447">
    <property type="entry name" value="AbrB/MazE/MraZ-like"/>
    <property type="match status" value="1"/>
</dbReference>
<sequence length="75" mass="8293">MQIAKWGNSLAIRIPANIAKALALKEGDEVQILPSSDGFAVTKDDSKTKALETIASFKGRLNKDFKFNRDEANER</sequence>
<dbReference type="GO" id="GO:0003677">
    <property type="term" value="F:DNA binding"/>
    <property type="evidence" value="ECO:0007669"/>
    <property type="project" value="UniProtKB-KW"/>
</dbReference>
<keyword evidence="3" id="KW-1185">Reference proteome</keyword>
<dbReference type="EMBL" id="JBHRTF010000002">
    <property type="protein sequence ID" value="MFC3114859.1"/>
    <property type="molecule type" value="Genomic_DNA"/>
</dbReference>
<dbReference type="InterPro" id="IPR007159">
    <property type="entry name" value="SpoVT-AbrB_dom"/>
</dbReference>
<protein>
    <submittedName>
        <fullName evidence="2">AbrB/MazE/SpoVT family DNA-binding domain-containing protein</fullName>
    </submittedName>
</protein>
<dbReference type="Pfam" id="PF04014">
    <property type="entry name" value="MazE_antitoxin"/>
    <property type="match status" value="1"/>
</dbReference>